<organism evidence="1 2">
    <name type="scientific">Ensete ventricosum</name>
    <name type="common">Abyssinian banana</name>
    <name type="synonym">Musa ensete</name>
    <dbReference type="NCBI Taxonomy" id="4639"/>
    <lineage>
        <taxon>Eukaryota</taxon>
        <taxon>Viridiplantae</taxon>
        <taxon>Streptophyta</taxon>
        <taxon>Embryophyta</taxon>
        <taxon>Tracheophyta</taxon>
        <taxon>Spermatophyta</taxon>
        <taxon>Magnoliopsida</taxon>
        <taxon>Liliopsida</taxon>
        <taxon>Zingiberales</taxon>
        <taxon>Musaceae</taxon>
        <taxon>Ensete</taxon>
    </lineage>
</organism>
<evidence type="ECO:0000313" key="1">
    <source>
        <dbReference type="EMBL" id="KAJ8492122.1"/>
    </source>
</evidence>
<name>A0AAV8R6E6_ENSVE</name>
<dbReference type="Proteomes" id="UP001222027">
    <property type="component" value="Unassembled WGS sequence"/>
</dbReference>
<gene>
    <name evidence="1" type="ORF">OPV22_013843</name>
</gene>
<reference evidence="1 2" key="1">
    <citation type="submission" date="2022-12" db="EMBL/GenBank/DDBJ databases">
        <title>Chromosome-scale assembly of the Ensete ventricosum genome.</title>
        <authorList>
            <person name="Dussert Y."/>
            <person name="Stocks J."/>
            <person name="Wendawek A."/>
            <person name="Woldeyes F."/>
            <person name="Nichols R.A."/>
            <person name="Borrell J.S."/>
        </authorList>
    </citation>
    <scope>NUCLEOTIDE SEQUENCE [LARGE SCALE GENOMIC DNA]</scope>
    <source>
        <strain evidence="2">cv. Maze</strain>
        <tissue evidence="1">Seeds</tissue>
    </source>
</reference>
<comment type="caution">
    <text evidence="1">The sequence shown here is derived from an EMBL/GenBank/DDBJ whole genome shotgun (WGS) entry which is preliminary data.</text>
</comment>
<dbReference type="EMBL" id="JAQQAF010000004">
    <property type="protein sequence ID" value="KAJ8492122.1"/>
    <property type="molecule type" value="Genomic_DNA"/>
</dbReference>
<accession>A0AAV8R6E6</accession>
<dbReference type="AlphaFoldDB" id="A0AAV8R6E6"/>
<proteinExistence type="predicted"/>
<evidence type="ECO:0000313" key="2">
    <source>
        <dbReference type="Proteomes" id="UP001222027"/>
    </source>
</evidence>
<sequence>MDIGVIDGQVHGNEEGKVMGGKGVPCNSVQSEGSYNLSSSFCHVEQSFLVLAVAAKILENTTFNPLFRRRWICELFNHHDLLLRLTRVASSLVFEAALPRSIPGVFPHPTPPKSDAPRVSIPPSLTSAAHRSRCCFRNPAFLPGMELLEAPAVVAFRCSASLADALWAWLAAVSVSLGLYRIRAVAPKPDNPHVVNPEAPPL</sequence>
<keyword evidence="2" id="KW-1185">Reference proteome</keyword>
<protein>
    <submittedName>
        <fullName evidence="1">Uncharacterized protein</fullName>
    </submittedName>
</protein>